<keyword evidence="9" id="KW-1185">Reference proteome</keyword>
<evidence type="ECO:0000313" key="8">
    <source>
        <dbReference type="EMBL" id="CUB05600.1"/>
    </source>
</evidence>
<evidence type="ECO:0000256" key="4">
    <source>
        <dbReference type="ARBA" id="ARBA00023136"/>
    </source>
</evidence>
<feature type="domain" description="p-hydroxybenzoic acid efflux pump subunit AaeA-like beta-barrel" evidence="7">
    <location>
        <begin position="205"/>
        <end position="299"/>
    </location>
</feature>
<keyword evidence="4 5" id="KW-0472">Membrane</keyword>
<evidence type="ECO:0000259" key="7">
    <source>
        <dbReference type="Pfam" id="PF25963"/>
    </source>
</evidence>
<dbReference type="Proteomes" id="UP000182769">
    <property type="component" value="Unassembled WGS sequence"/>
</dbReference>
<protein>
    <submittedName>
        <fullName evidence="8">RND family efflux transporter, MFP subunit</fullName>
    </submittedName>
</protein>
<dbReference type="InterPro" id="IPR058625">
    <property type="entry name" value="MdtA-like_BSH"/>
</dbReference>
<keyword evidence="2 5" id="KW-0812">Transmembrane</keyword>
<reference evidence="9" key="1">
    <citation type="submission" date="2015-08" db="EMBL/GenBank/DDBJ databases">
        <authorList>
            <person name="Varghese N."/>
        </authorList>
    </citation>
    <scope>NUCLEOTIDE SEQUENCE [LARGE SCALE GENOMIC DNA]</scope>
    <source>
        <strain evidence="9">JCM 18476</strain>
    </source>
</reference>
<evidence type="ECO:0000256" key="3">
    <source>
        <dbReference type="ARBA" id="ARBA00022989"/>
    </source>
</evidence>
<evidence type="ECO:0000256" key="1">
    <source>
        <dbReference type="ARBA" id="ARBA00009477"/>
    </source>
</evidence>
<name>A0A0K6IR64_9GAMM</name>
<dbReference type="PANTHER" id="PTHR30367:SF12">
    <property type="entry name" value="P-HYDROXYBENZOIC ACID EFFLUX PUMP SUBUNIT AAEA"/>
    <property type="match status" value="1"/>
</dbReference>
<evidence type="ECO:0000256" key="2">
    <source>
        <dbReference type="ARBA" id="ARBA00022692"/>
    </source>
</evidence>
<gene>
    <name evidence="8" type="ORF">Ga0061065_11214</name>
</gene>
<dbReference type="EMBL" id="CYHG01000012">
    <property type="protein sequence ID" value="CUB05600.1"/>
    <property type="molecule type" value="Genomic_DNA"/>
</dbReference>
<dbReference type="InterPro" id="IPR058634">
    <property type="entry name" value="AaeA-lik-b-barrel"/>
</dbReference>
<dbReference type="SUPFAM" id="SSF111369">
    <property type="entry name" value="HlyD-like secretion proteins"/>
    <property type="match status" value="1"/>
</dbReference>
<feature type="domain" description="Multidrug resistance protein MdtA-like barrel-sandwich hybrid" evidence="6">
    <location>
        <begin position="60"/>
        <end position="197"/>
    </location>
</feature>
<evidence type="ECO:0000313" key="9">
    <source>
        <dbReference type="Proteomes" id="UP000182769"/>
    </source>
</evidence>
<dbReference type="InterPro" id="IPR006143">
    <property type="entry name" value="RND_pump_MFP"/>
</dbReference>
<dbReference type="GO" id="GO:0022857">
    <property type="term" value="F:transmembrane transporter activity"/>
    <property type="evidence" value="ECO:0007669"/>
    <property type="project" value="InterPro"/>
</dbReference>
<dbReference type="NCBIfam" id="TIGR01730">
    <property type="entry name" value="RND_mfp"/>
    <property type="match status" value="1"/>
</dbReference>
<dbReference type="GO" id="GO:0016020">
    <property type="term" value="C:membrane"/>
    <property type="evidence" value="ECO:0007669"/>
    <property type="project" value="InterPro"/>
</dbReference>
<organism evidence="8 9">
    <name type="scientific">Marinomonas fungiae</name>
    <dbReference type="NCBI Taxonomy" id="1137284"/>
    <lineage>
        <taxon>Bacteria</taxon>
        <taxon>Pseudomonadati</taxon>
        <taxon>Pseudomonadota</taxon>
        <taxon>Gammaproteobacteria</taxon>
        <taxon>Oceanospirillales</taxon>
        <taxon>Oceanospirillaceae</taxon>
        <taxon>Marinomonas</taxon>
    </lineage>
</organism>
<dbReference type="Pfam" id="PF25917">
    <property type="entry name" value="BSH_RND"/>
    <property type="match status" value="1"/>
</dbReference>
<comment type="similarity">
    <text evidence="1">Belongs to the membrane fusion protein (MFP) (TC 8.A.1) family.</text>
</comment>
<evidence type="ECO:0000256" key="5">
    <source>
        <dbReference type="SAM" id="Phobius"/>
    </source>
</evidence>
<keyword evidence="3 5" id="KW-1133">Transmembrane helix</keyword>
<dbReference type="Gene3D" id="2.40.30.170">
    <property type="match status" value="1"/>
</dbReference>
<proteinExistence type="inferred from homology"/>
<dbReference type="InterPro" id="IPR050393">
    <property type="entry name" value="MFP_Efflux_Pump"/>
</dbReference>
<accession>A0A0K6IR64</accession>
<feature type="transmembrane region" description="Helical" evidence="5">
    <location>
        <begin position="21"/>
        <end position="42"/>
    </location>
</feature>
<dbReference type="STRING" id="1137284.GCA_001418205_03073"/>
<evidence type="ECO:0000259" key="6">
    <source>
        <dbReference type="Pfam" id="PF25917"/>
    </source>
</evidence>
<sequence>MCAIWRWLFIYLGVNRSMKNTLRISLTIAVVLLAIVAGHWVWQHYLYSPWTRDGRVRAHVITIAPDVSGWVTQLAVRDNQAVKQGDVILQVDDARAQTKVAQLEAQVESNRYALELAQHQYQRRQELSQKGQLVSDETTESARIQVKRAEATLKLSQAELNAAQLDVERSVIRAPQDGYIVNLNLREGNYVSRGTPVLSLVQKNSLYVTGYFEETKLQLIHEGQRAKITLMNGDQPLTGTVTSIGRAIADANTNSNSQLLPQVQQTFNWVRLAQRIPVDIQLDPFDGVQLSAGMTVSIRLEDE</sequence>
<dbReference type="AlphaFoldDB" id="A0A0K6IR64"/>
<dbReference type="Pfam" id="PF25963">
    <property type="entry name" value="Beta-barrel_AAEA"/>
    <property type="match status" value="1"/>
</dbReference>
<dbReference type="Gene3D" id="2.40.50.100">
    <property type="match status" value="1"/>
</dbReference>
<dbReference type="PANTHER" id="PTHR30367">
    <property type="entry name" value="P-HYDROXYBENZOIC ACID EFFLUX PUMP SUBUNIT AAEA-RELATED"/>
    <property type="match status" value="1"/>
</dbReference>